<dbReference type="Pfam" id="PF00147">
    <property type="entry name" value="Fibrinogen_C"/>
    <property type="match status" value="1"/>
</dbReference>
<dbReference type="NCBIfam" id="NF040941">
    <property type="entry name" value="GGGWT_bact"/>
    <property type="match status" value="1"/>
</dbReference>
<accession>A0A6S7JBC2</accession>
<dbReference type="SUPFAM" id="SSF56496">
    <property type="entry name" value="Fibrinogen C-terminal domain-like"/>
    <property type="match status" value="1"/>
</dbReference>
<dbReference type="InterPro" id="IPR050373">
    <property type="entry name" value="Fibrinogen_C-term_domain"/>
</dbReference>
<dbReference type="CDD" id="cd00087">
    <property type="entry name" value="FReD"/>
    <property type="match status" value="1"/>
</dbReference>
<dbReference type="GO" id="GO:0005615">
    <property type="term" value="C:extracellular space"/>
    <property type="evidence" value="ECO:0007669"/>
    <property type="project" value="TreeGrafter"/>
</dbReference>
<evidence type="ECO:0000313" key="2">
    <source>
        <dbReference type="Proteomes" id="UP001152795"/>
    </source>
</evidence>
<dbReference type="PANTHER" id="PTHR19143">
    <property type="entry name" value="FIBRINOGEN/TENASCIN/ANGIOPOEITIN"/>
    <property type="match status" value="1"/>
</dbReference>
<gene>
    <name evidence="1" type="ORF">PACLA_8A050221</name>
</gene>
<protein>
    <submittedName>
        <fullName evidence="1">Uncharacterized protein</fullName>
    </submittedName>
</protein>
<sequence length="613" mass="69514">MSTDEGGFMLIGIQNSSVTWSVPSNNHTVDPFGEPQLSSSFGNAPVLDFRVQISTTGNFAETKAHWSYRLRKTRSLKNLMVIMNKGGCGPLSPGIGDIAYVKDLRTEKIVTTNFRCSKFGTYFPAQGSGWGMMNYCFDNPCPNGFAFHKKYPGFQTAFSGSFSYSVSGSVSGIDHNSTAFVGCDRGFCCSCFGPPGGTDNYCSSHCKADSRANVAKNTYTWFWVRSSIPKRVWNKCMEYKVFDVSGKVVWYNLVGESGIPKKGRCSTDETLLNDGIIVVPDSDSDREVPSIPGVLKYRKDKKILYLSSNETWNAIAEEKMVLQKTSELFEQRLRQFKKKVPKNNSEILEARLEKIEEKILHEVNMTFTKLEARVKSKFVQMESKVDRMNKTLRTHIYKSSCADHYTSGKKQDGIYTIDPDGQGDFKVRCDMTTDGGAWTVFQRRMDGSQDFYLGWSNYKSGFGDLNGEFWLGLDKIHRLTKTANQGVLRIDMETQNRNVFYAKYGIFSVASESYKYRLKVGNFTGNVGDSLDIHDGMMFSTKDNDNDWGSQNCASNHHGAWWYKSCYRSNLNTLYGKNKIGIGFSPVEWKTMSWLNFKERIEKVEMKMRPHLF</sequence>
<dbReference type="AlphaFoldDB" id="A0A6S7JBC2"/>
<organism evidence="1 2">
    <name type="scientific">Paramuricea clavata</name>
    <name type="common">Red gorgonian</name>
    <name type="synonym">Violescent sea-whip</name>
    <dbReference type="NCBI Taxonomy" id="317549"/>
    <lineage>
        <taxon>Eukaryota</taxon>
        <taxon>Metazoa</taxon>
        <taxon>Cnidaria</taxon>
        <taxon>Anthozoa</taxon>
        <taxon>Octocorallia</taxon>
        <taxon>Malacalcyonacea</taxon>
        <taxon>Plexauridae</taxon>
        <taxon>Paramuricea</taxon>
    </lineage>
</organism>
<dbReference type="EMBL" id="CACRXK020006522">
    <property type="protein sequence ID" value="CAB4009638.1"/>
    <property type="molecule type" value="Genomic_DNA"/>
</dbReference>
<dbReference type="Gene3D" id="3.90.215.10">
    <property type="entry name" value="Gamma Fibrinogen, chain A, domain 1"/>
    <property type="match status" value="1"/>
</dbReference>
<proteinExistence type="predicted"/>
<comment type="caution">
    <text evidence="1">The sequence shown here is derived from an EMBL/GenBank/DDBJ whole genome shotgun (WGS) entry which is preliminary data.</text>
</comment>
<evidence type="ECO:0000313" key="1">
    <source>
        <dbReference type="EMBL" id="CAB4009638.1"/>
    </source>
</evidence>
<keyword evidence="2" id="KW-1185">Reference proteome</keyword>
<dbReference type="Proteomes" id="UP001152795">
    <property type="component" value="Unassembled WGS sequence"/>
</dbReference>
<dbReference type="InterPro" id="IPR014716">
    <property type="entry name" value="Fibrinogen_a/b/g_C_1"/>
</dbReference>
<reference evidence="1" key="1">
    <citation type="submission" date="2020-04" db="EMBL/GenBank/DDBJ databases">
        <authorList>
            <person name="Alioto T."/>
            <person name="Alioto T."/>
            <person name="Gomez Garrido J."/>
        </authorList>
    </citation>
    <scope>NUCLEOTIDE SEQUENCE</scope>
    <source>
        <strain evidence="1">A484AB</strain>
    </source>
</reference>
<name>A0A6S7JBC2_PARCT</name>
<dbReference type="InterPro" id="IPR036056">
    <property type="entry name" value="Fibrinogen-like_C"/>
</dbReference>
<dbReference type="InterPro" id="IPR002181">
    <property type="entry name" value="Fibrinogen_a/b/g_C_dom"/>
</dbReference>
<dbReference type="OrthoDB" id="7972392at2759"/>
<dbReference type="PROSITE" id="PS51406">
    <property type="entry name" value="FIBRINOGEN_C_2"/>
    <property type="match status" value="1"/>
</dbReference>
<dbReference type="SMART" id="SM00186">
    <property type="entry name" value="FBG"/>
    <property type="match status" value="1"/>
</dbReference>